<dbReference type="GO" id="GO:0000166">
    <property type="term" value="F:nucleotide binding"/>
    <property type="evidence" value="ECO:0007669"/>
    <property type="project" value="UniProtKB-KW"/>
</dbReference>
<dbReference type="PANTHER" id="PTHR30011">
    <property type="entry name" value="ALKANESULFONATE MONOOXYGENASE-RELATED"/>
    <property type="match status" value="1"/>
</dbReference>
<dbReference type="SUPFAM" id="SSF51679">
    <property type="entry name" value="Bacterial luciferase-like"/>
    <property type="match status" value="1"/>
</dbReference>
<dbReference type="InterPro" id="IPR016215">
    <property type="entry name" value="NTA_MOA"/>
</dbReference>
<dbReference type="PANTHER" id="PTHR30011:SF41">
    <property type="entry name" value="XENOBIOTIC COMPOUND MONOOXYGENASE, DSZA FAMILY (AFU_ORTHOLOGUE AFUA_3G15040)"/>
    <property type="match status" value="1"/>
</dbReference>
<dbReference type="NCBIfam" id="TIGR03860">
    <property type="entry name" value="FMN_nitrolo"/>
    <property type="match status" value="1"/>
</dbReference>
<keyword evidence="3" id="KW-0560">Oxidoreductase</keyword>
<evidence type="ECO:0000313" key="8">
    <source>
        <dbReference type="Proteomes" id="UP000324241"/>
    </source>
</evidence>
<dbReference type="Proteomes" id="UP000324241">
    <property type="component" value="Unassembled WGS sequence"/>
</dbReference>
<name>A0A5M9M3Z2_9EURO</name>
<dbReference type="SUPFAM" id="SSF51735">
    <property type="entry name" value="NAD(P)-binding Rossmann-fold domains"/>
    <property type="match status" value="1"/>
</dbReference>
<dbReference type="Pfam" id="PF08240">
    <property type="entry name" value="ADH_N"/>
    <property type="match status" value="1"/>
</dbReference>
<comment type="similarity">
    <text evidence="4">Belongs to the NtaA/SnaA/DszA monooxygenase family.</text>
</comment>
<gene>
    <name evidence="7" type="ORF">ATNIH1004_001933</name>
</gene>
<evidence type="ECO:0000259" key="5">
    <source>
        <dbReference type="Pfam" id="PF00296"/>
    </source>
</evidence>
<dbReference type="Gene3D" id="3.20.20.30">
    <property type="entry name" value="Luciferase-like domain"/>
    <property type="match status" value="1"/>
</dbReference>
<dbReference type="GO" id="GO:0004497">
    <property type="term" value="F:monooxygenase activity"/>
    <property type="evidence" value="ECO:0007669"/>
    <property type="project" value="InterPro"/>
</dbReference>
<dbReference type="RefSeq" id="XP_033420830.1">
    <property type="nucleotide sequence ID" value="XM_033566628.1"/>
</dbReference>
<dbReference type="InterPro" id="IPR011251">
    <property type="entry name" value="Luciferase-like_dom"/>
</dbReference>
<dbReference type="CDD" id="cd08249">
    <property type="entry name" value="enoyl_reductase_like"/>
    <property type="match status" value="1"/>
</dbReference>
<dbReference type="EMBL" id="QUQM01000010">
    <property type="protein sequence ID" value="KAA8641468.1"/>
    <property type="molecule type" value="Genomic_DNA"/>
</dbReference>
<dbReference type="Gene3D" id="3.90.180.10">
    <property type="entry name" value="Medium-chain alcohol dehydrogenases, catalytic domain"/>
    <property type="match status" value="1"/>
</dbReference>
<dbReference type="SUPFAM" id="SSF50129">
    <property type="entry name" value="GroES-like"/>
    <property type="match status" value="1"/>
</dbReference>
<dbReference type="GO" id="GO:0016705">
    <property type="term" value="F:oxidoreductase activity, acting on paired donors, with incorporation or reduction of molecular oxygen"/>
    <property type="evidence" value="ECO:0007669"/>
    <property type="project" value="InterPro"/>
</dbReference>
<dbReference type="Gene3D" id="3.40.50.720">
    <property type="entry name" value="NAD(P)-binding Rossmann-like Domain"/>
    <property type="match status" value="1"/>
</dbReference>
<reference evidence="7 8" key="1">
    <citation type="submission" date="2019-08" db="EMBL/GenBank/DDBJ databases">
        <title>The genome sequence of a newly discovered highly antifungal drug resistant Aspergillus species, Aspergillus tanneri NIH 1004.</title>
        <authorList>
            <person name="Mounaud S."/>
            <person name="Singh I."/>
            <person name="Joardar V."/>
            <person name="Pakala S."/>
            <person name="Pakala S."/>
            <person name="Venepally P."/>
            <person name="Chung J.K."/>
            <person name="Losada L."/>
            <person name="Nierman W.C."/>
        </authorList>
    </citation>
    <scope>NUCLEOTIDE SEQUENCE [LARGE SCALE GENOMIC DNA]</scope>
    <source>
        <strain evidence="7 8">NIH1004</strain>
    </source>
</reference>
<dbReference type="InterPro" id="IPR013154">
    <property type="entry name" value="ADH-like_N"/>
</dbReference>
<dbReference type="InterPro" id="IPR011032">
    <property type="entry name" value="GroES-like_sf"/>
</dbReference>
<evidence type="ECO:0000256" key="1">
    <source>
        <dbReference type="ARBA" id="ARBA00008072"/>
    </source>
</evidence>
<comment type="similarity">
    <text evidence="1">Belongs to the zinc-containing alcohol dehydrogenase family.</text>
</comment>
<dbReference type="InterPro" id="IPR036291">
    <property type="entry name" value="NAD(P)-bd_dom_sf"/>
</dbReference>
<evidence type="ECO:0000313" key="7">
    <source>
        <dbReference type="EMBL" id="KAA8641468.1"/>
    </source>
</evidence>
<dbReference type="VEuPathDB" id="FungiDB:EYZ11_002445"/>
<dbReference type="VEuPathDB" id="FungiDB:EYZ11_002437"/>
<organism evidence="7 8">
    <name type="scientific">Aspergillus tanneri</name>
    <dbReference type="NCBI Taxonomy" id="1220188"/>
    <lineage>
        <taxon>Eukaryota</taxon>
        <taxon>Fungi</taxon>
        <taxon>Dikarya</taxon>
        <taxon>Ascomycota</taxon>
        <taxon>Pezizomycotina</taxon>
        <taxon>Eurotiomycetes</taxon>
        <taxon>Eurotiomycetidae</taxon>
        <taxon>Eurotiales</taxon>
        <taxon>Aspergillaceae</taxon>
        <taxon>Aspergillus</taxon>
        <taxon>Aspergillus subgen. Circumdati</taxon>
    </lineage>
</organism>
<comment type="caution">
    <text evidence="7">The sequence shown here is derived from an EMBL/GenBank/DDBJ whole genome shotgun (WGS) entry which is preliminary data.</text>
</comment>
<evidence type="ECO:0000259" key="6">
    <source>
        <dbReference type="Pfam" id="PF08240"/>
    </source>
</evidence>
<dbReference type="Pfam" id="PF00296">
    <property type="entry name" value="Bac_luciferase"/>
    <property type="match status" value="1"/>
</dbReference>
<dbReference type="AlphaFoldDB" id="A0A5M9M3Z2"/>
<protein>
    <submittedName>
        <fullName evidence="7">Uncharacterized protein</fullName>
    </submittedName>
</protein>
<sequence>MTTVSTYTATSLDKKPSAVVHEVIIEQRANSYITAYQPAESIIPPRSTQRALLLKAAREQYTLVTDHAIPSTHSKDEILVKILAIGLNPIDWKGPAFNFGIPSLPWVNGRDLAGVVVQADESARVREGDLVLVPSTDYRDIRKAAFQEYAVATHFNAVRIPSTGCVHASAALGVAFVASVLALGVSLGLSLSRSSCPGPDLIEVVKNLAVDQIPVDIRDQCFASAKEIERPRKGDWIAIWGASTTTGSIMLQLARQAGLRVICVADIARHGARLVELGADALVDRQDSSRAIEIIRGITGGKATLRNRHQQEDGSHAHLLGLTGLPKERAANVCHHTVPIKLFHTSPVVGEAIVSWLERLLQSKALELPPIVRVDGGLAGINDSLEILRQGAVSGKRIVVDMAKTYTPTDTIEGGSHVIMPLIEHLSHAYKSLQNWIELAQKLEAAKFHAIFFADVLGGYDVYKGPANLEPTIPAGAQFPINDPLYSIPAMAAATQSIGFGVTASTTYDAPYALARRFSTVDHLSNGRVGWNIVTSYLDSAARNFGLNTQVEHDERYRIADEYLDVTYKLWEGSWRDGAVNNRDGVAGYADPAAVRQIHHRGKYFTVPGPHLCEPSPQRTPFLLQAGTSTAGKSFAAKHAEAIFLHGQKPELVRPSVDSVRQQAKEFGRDPTSIKVVAGLLVIVAETDEAAHAKFAELVKYGDKEGALALFGGWSGYDLSKWADDQDFRFVEQPAVRSMVNHWASTVPGTEGKKWDKKTIAEYLVLGGNGAKVIGSAKTVADELERWVEVGDVDGFNLSYASVPDTFDDIIRYLIPELQRRAIFHKDYAVPGGTFRENMYEAQGHTRLPESHPGAQYFWREGEETPEYARTV</sequence>
<dbReference type="InterPro" id="IPR047122">
    <property type="entry name" value="Trans-enoyl_RdTase-like"/>
</dbReference>
<feature type="domain" description="Luciferase-like" evidence="5">
    <location>
        <begin position="427"/>
        <end position="791"/>
    </location>
</feature>
<dbReference type="GO" id="GO:0016651">
    <property type="term" value="F:oxidoreductase activity, acting on NAD(P)H"/>
    <property type="evidence" value="ECO:0007669"/>
    <property type="project" value="InterPro"/>
</dbReference>
<dbReference type="GeneID" id="54324635"/>
<dbReference type="OrthoDB" id="5561043at2759"/>
<keyword evidence="2" id="KW-0547">Nucleotide-binding</keyword>
<accession>A0A5M9M3Z2</accession>
<proteinExistence type="inferred from homology"/>
<dbReference type="InterPro" id="IPR036661">
    <property type="entry name" value="Luciferase-like_sf"/>
</dbReference>
<evidence type="ECO:0000256" key="3">
    <source>
        <dbReference type="ARBA" id="ARBA00023002"/>
    </source>
</evidence>
<feature type="domain" description="Alcohol dehydrogenase-like N-terminal" evidence="6">
    <location>
        <begin position="75"/>
        <end position="161"/>
    </location>
</feature>
<evidence type="ECO:0000256" key="2">
    <source>
        <dbReference type="ARBA" id="ARBA00022741"/>
    </source>
</evidence>
<evidence type="ECO:0000256" key="4">
    <source>
        <dbReference type="ARBA" id="ARBA00033748"/>
    </source>
</evidence>
<dbReference type="InterPro" id="IPR051260">
    <property type="entry name" value="Diverse_substr_monoxygenases"/>
</dbReference>